<dbReference type="AlphaFoldDB" id="A0A2H0U670"/>
<evidence type="ECO:0000313" key="2">
    <source>
        <dbReference type="Proteomes" id="UP000229128"/>
    </source>
</evidence>
<accession>A0A2H0U670</accession>
<dbReference type="EMBL" id="PFBQ01000018">
    <property type="protein sequence ID" value="PIR80974.1"/>
    <property type="molecule type" value="Genomic_DNA"/>
</dbReference>
<name>A0A2H0U670_9BACT</name>
<gene>
    <name evidence="1" type="ORF">COU24_00975</name>
</gene>
<evidence type="ECO:0000313" key="1">
    <source>
        <dbReference type="EMBL" id="PIR80974.1"/>
    </source>
</evidence>
<comment type="caution">
    <text evidence="1">The sequence shown here is derived from an EMBL/GenBank/DDBJ whole genome shotgun (WGS) entry which is preliminary data.</text>
</comment>
<sequence>MKIEEEFGTRMHAPTPENFATKHRMLSEDIKSRENSKEFRGLKKGAKEQSRLNKIFFGSKRDDIAAYKERTDIIKEKRAENDEAAKKMAGEFAKEAYEIMEMWEDYVNVQIRMAKELGIEPNILEDEAYFLSVDKILKSSKEFGNQEISIKTAAKFAGIKDLLQPKLERGSNISDD</sequence>
<reference evidence="2" key="1">
    <citation type="submission" date="2017-09" db="EMBL/GenBank/DDBJ databases">
        <title>Depth-based differentiation of microbial function through sediment-hosted aquifers and enrichment of novel symbionts in the deep terrestrial subsurface.</title>
        <authorList>
            <person name="Probst A.J."/>
            <person name="Ladd B."/>
            <person name="Jarett J.K."/>
            <person name="Geller-Mcgrath D.E."/>
            <person name="Sieber C.M.K."/>
            <person name="Emerson J.B."/>
            <person name="Anantharaman K."/>
            <person name="Thomas B.C."/>
            <person name="Malmstrom R."/>
            <person name="Stieglmeier M."/>
            <person name="Klingl A."/>
            <person name="Woyke T."/>
            <person name="Ryan C.M."/>
            <person name="Banfield J.F."/>
        </authorList>
    </citation>
    <scope>NUCLEOTIDE SEQUENCE [LARGE SCALE GENOMIC DNA]</scope>
</reference>
<dbReference type="Proteomes" id="UP000229128">
    <property type="component" value="Unassembled WGS sequence"/>
</dbReference>
<organism evidence="1 2">
    <name type="scientific">Candidatus Kuenenbacteria bacterium CG10_big_fil_rev_8_21_14_0_10_39_14</name>
    <dbReference type="NCBI Taxonomy" id="1974619"/>
    <lineage>
        <taxon>Bacteria</taxon>
        <taxon>Candidatus Kueneniibacteriota</taxon>
    </lineage>
</organism>
<protein>
    <submittedName>
        <fullName evidence="1">Uncharacterized protein</fullName>
    </submittedName>
</protein>
<proteinExistence type="predicted"/>
<feature type="non-terminal residue" evidence="1">
    <location>
        <position position="176"/>
    </location>
</feature>